<keyword evidence="5" id="KW-1133">Transmembrane helix</keyword>
<protein>
    <submittedName>
        <fullName evidence="10">Mitochondrial glycine transporter</fullName>
    </submittedName>
</protein>
<dbReference type="OrthoDB" id="1924968at2759"/>
<keyword evidence="3 8" id="KW-0812">Transmembrane</keyword>
<keyword evidence="6" id="KW-0496">Mitochondrion</keyword>
<feature type="repeat" description="Solcar" evidence="8">
    <location>
        <begin position="135"/>
        <end position="215"/>
    </location>
</feature>
<dbReference type="PROSITE" id="PS50920">
    <property type="entry name" value="SOLCAR"/>
    <property type="match status" value="3"/>
</dbReference>
<accession>A0A8H7CY48</accession>
<dbReference type="SUPFAM" id="SSF103506">
    <property type="entry name" value="Mitochondrial carrier"/>
    <property type="match status" value="1"/>
</dbReference>
<name>A0A8H7CY48_9AGAR</name>
<keyword evidence="4" id="KW-0677">Repeat</keyword>
<sequence>MSNVGQQLFSGALSGLASTVCLQPFDLLKTRLQQGDGMVMTRNTSTLLRTTQQIVTSQGLIGLWRGTNATLARQDSTSVRVLSLFHLFFRNIPGVALYMTSLTQLRTLMAKSPYFAQTRSSDTRNASVLPKLTSQGNLLAGATTRVAVGFLLNPFSVLKARYESNMYAYESLTSAFLSIARLGPSELFRGFLASSLRDAPYAGIFVVLYEGIKRQSSCLLRPTSDAQSTLMHTVSAASAGAIATMATHPFDVIKTKVQVRSEDRYHGFYRTVQTIWSQRGPAGFFDGASLRLSRKILSSAIGWAVYEGVLMLIRTSRLES</sequence>
<gene>
    <name evidence="10" type="ORF">MSAN_01400900</name>
</gene>
<evidence type="ECO:0000256" key="3">
    <source>
        <dbReference type="ARBA" id="ARBA00022692"/>
    </source>
</evidence>
<keyword evidence="2 9" id="KW-0813">Transport</keyword>
<dbReference type="GO" id="GO:1904983">
    <property type="term" value="P:glycine import into mitochondrion"/>
    <property type="evidence" value="ECO:0007669"/>
    <property type="project" value="TreeGrafter"/>
</dbReference>
<dbReference type="InterPro" id="IPR023395">
    <property type="entry name" value="MCP_dom_sf"/>
</dbReference>
<dbReference type="PRINTS" id="PR00926">
    <property type="entry name" value="MITOCARRIER"/>
</dbReference>
<evidence type="ECO:0000313" key="10">
    <source>
        <dbReference type="EMBL" id="KAF7354864.1"/>
    </source>
</evidence>
<dbReference type="Gene3D" id="1.50.40.10">
    <property type="entry name" value="Mitochondrial carrier domain"/>
    <property type="match status" value="2"/>
</dbReference>
<dbReference type="Proteomes" id="UP000623467">
    <property type="component" value="Unassembled WGS sequence"/>
</dbReference>
<comment type="similarity">
    <text evidence="9">Belongs to the mitochondrial carrier (TC 2.A.29) family.</text>
</comment>
<organism evidence="10 11">
    <name type="scientific">Mycena sanguinolenta</name>
    <dbReference type="NCBI Taxonomy" id="230812"/>
    <lineage>
        <taxon>Eukaryota</taxon>
        <taxon>Fungi</taxon>
        <taxon>Dikarya</taxon>
        <taxon>Basidiomycota</taxon>
        <taxon>Agaricomycotina</taxon>
        <taxon>Agaricomycetes</taxon>
        <taxon>Agaricomycetidae</taxon>
        <taxon>Agaricales</taxon>
        <taxon>Marasmiineae</taxon>
        <taxon>Mycenaceae</taxon>
        <taxon>Mycena</taxon>
    </lineage>
</organism>
<dbReference type="GO" id="GO:0031966">
    <property type="term" value="C:mitochondrial membrane"/>
    <property type="evidence" value="ECO:0007669"/>
    <property type="project" value="UniProtKB-SubCell"/>
</dbReference>
<evidence type="ECO:0000256" key="8">
    <source>
        <dbReference type="PROSITE-ProRule" id="PRU00282"/>
    </source>
</evidence>
<dbReference type="AlphaFoldDB" id="A0A8H7CY48"/>
<feature type="repeat" description="Solcar" evidence="8">
    <location>
        <begin position="227"/>
        <end position="312"/>
    </location>
</feature>
<evidence type="ECO:0000256" key="1">
    <source>
        <dbReference type="ARBA" id="ARBA00004225"/>
    </source>
</evidence>
<dbReference type="InterPro" id="IPR002067">
    <property type="entry name" value="MCP"/>
</dbReference>
<feature type="repeat" description="Solcar" evidence="8">
    <location>
        <begin position="2"/>
        <end position="91"/>
    </location>
</feature>
<dbReference type="GO" id="GO:0015187">
    <property type="term" value="F:glycine transmembrane transporter activity"/>
    <property type="evidence" value="ECO:0007669"/>
    <property type="project" value="TreeGrafter"/>
</dbReference>
<evidence type="ECO:0000256" key="6">
    <source>
        <dbReference type="ARBA" id="ARBA00023128"/>
    </source>
</evidence>
<keyword evidence="11" id="KW-1185">Reference proteome</keyword>
<dbReference type="Pfam" id="PF00153">
    <property type="entry name" value="Mito_carr"/>
    <property type="match status" value="3"/>
</dbReference>
<evidence type="ECO:0000256" key="2">
    <source>
        <dbReference type="ARBA" id="ARBA00022448"/>
    </source>
</evidence>
<evidence type="ECO:0000256" key="4">
    <source>
        <dbReference type="ARBA" id="ARBA00022737"/>
    </source>
</evidence>
<evidence type="ECO:0000256" key="7">
    <source>
        <dbReference type="ARBA" id="ARBA00023136"/>
    </source>
</evidence>
<reference evidence="10" key="1">
    <citation type="submission" date="2020-05" db="EMBL/GenBank/DDBJ databases">
        <title>Mycena genomes resolve the evolution of fungal bioluminescence.</title>
        <authorList>
            <person name="Tsai I.J."/>
        </authorList>
    </citation>
    <scope>NUCLEOTIDE SEQUENCE</scope>
    <source>
        <strain evidence="10">160909Yilan</strain>
    </source>
</reference>
<dbReference type="EMBL" id="JACAZH010000011">
    <property type="protein sequence ID" value="KAF7354864.1"/>
    <property type="molecule type" value="Genomic_DNA"/>
</dbReference>
<evidence type="ECO:0000313" key="11">
    <source>
        <dbReference type="Proteomes" id="UP000623467"/>
    </source>
</evidence>
<comment type="subcellular location">
    <subcellularLocation>
        <location evidence="1">Mitochondrion membrane</location>
        <topology evidence="1">Multi-pass membrane protein</topology>
    </subcellularLocation>
</comment>
<evidence type="ECO:0000256" key="9">
    <source>
        <dbReference type="RuleBase" id="RU000488"/>
    </source>
</evidence>
<evidence type="ECO:0000256" key="5">
    <source>
        <dbReference type="ARBA" id="ARBA00022989"/>
    </source>
</evidence>
<dbReference type="PANTHER" id="PTHR46181:SF3">
    <property type="entry name" value="MITOCHONDRIAL GLYCINE TRANSPORTER"/>
    <property type="match status" value="1"/>
</dbReference>
<dbReference type="PANTHER" id="PTHR46181">
    <property type="entry name" value="MITOCHONDRIAL GLYCINE TRANSPORTER"/>
    <property type="match status" value="1"/>
</dbReference>
<keyword evidence="7 8" id="KW-0472">Membrane</keyword>
<dbReference type="InterPro" id="IPR018108">
    <property type="entry name" value="MCP_transmembrane"/>
</dbReference>
<comment type="caution">
    <text evidence="10">The sequence shown here is derived from an EMBL/GenBank/DDBJ whole genome shotgun (WGS) entry which is preliminary data.</text>
</comment>
<proteinExistence type="inferred from homology"/>